<dbReference type="PANTHER" id="PTHR48229">
    <property type="entry name" value="CAIB/BAIF FAMILY ENZYME (AFU_ORTHOLOGUE AFUA_1G05360)-RELATED"/>
    <property type="match status" value="1"/>
</dbReference>
<dbReference type="STRING" id="349095.SAMN05660299_01385"/>
<accession>A0A1G9VEK0</accession>
<dbReference type="GO" id="GO:0016740">
    <property type="term" value="F:transferase activity"/>
    <property type="evidence" value="ECO:0007669"/>
    <property type="project" value="UniProtKB-KW"/>
</dbReference>
<sequence>MTYKKSKVSKNFNPLEHLEKLINPIGLSINDTGGKINIIGEYPLFPSTVRLAAAFSLSAMAAAVGVAAIWRERTGTGQDLSIDIRQAAHGINPDLTFHPTINDNPYPNWMGQTHPFGVFPYKTKDGRWIYTSAVYPHQQSKWLNFFNCGPDHKKIAASIAKWNAQELEDTANNQGLTACIARTPEEWLNHPQGQYLSNEPVIAIQKIGDSIPEDFKTSERPLGNIHVLQATHAVAGPVVGRTLAEQGAQVLQFNHFNDFEHNWVYDDANVGHRTTHLNLKNSEDNAKAKTLIQNADIFVDSYRSRKIAEFGFSPKELAKIRPGIIVVSVRCYGYGGPWAERGGFDMLGTAASGLAMLEGENGMPAMPPTGLINDYVTGYMGAAGATAALLKRAKEGGSYHVTVSLARNAMWYQSLGLIPKKDIEFAINPFQKIYELSPLELIKIASSLGKRLSIPDAIIRDTPLGEVRRLAPAVTYSATPAYWNDPILSPMGSAKPEWIL</sequence>
<organism evidence="2 3">
    <name type="scientific">Megasphaera paucivorans</name>
    <dbReference type="NCBI Taxonomy" id="349095"/>
    <lineage>
        <taxon>Bacteria</taxon>
        <taxon>Bacillati</taxon>
        <taxon>Bacillota</taxon>
        <taxon>Negativicutes</taxon>
        <taxon>Veillonellales</taxon>
        <taxon>Veillonellaceae</taxon>
        <taxon>Megasphaera</taxon>
    </lineage>
</organism>
<dbReference type="SUPFAM" id="SSF89796">
    <property type="entry name" value="CoA-transferase family III (CaiB/BaiF)"/>
    <property type="match status" value="2"/>
</dbReference>
<evidence type="ECO:0000256" key="1">
    <source>
        <dbReference type="SAM" id="Phobius"/>
    </source>
</evidence>
<dbReference type="EMBL" id="FNHQ01000012">
    <property type="protein sequence ID" value="SDM70559.1"/>
    <property type="molecule type" value="Genomic_DNA"/>
</dbReference>
<keyword evidence="1" id="KW-0472">Membrane</keyword>
<keyword evidence="1" id="KW-0812">Transmembrane</keyword>
<protein>
    <submittedName>
        <fullName evidence="2">CoA-transferase family III</fullName>
    </submittedName>
</protein>
<dbReference type="OrthoDB" id="9797653at2"/>
<keyword evidence="3" id="KW-1185">Reference proteome</keyword>
<dbReference type="Proteomes" id="UP000199309">
    <property type="component" value="Unassembled WGS sequence"/>
</dbReference>
<dbReference type="Gene3D" id="3.30.1540.10">
    <property type="entry name" value="formyl-coa transferase, domain 3"/>
    <property type="match status" value="1"/>
</dbReference>
<dbReference type="PANTHER" id="PTHR48229:SF1">
    <property type="entry name" value="ALPHA METHYLACYL-COA RACEMASE-RELATED"/>
    <property type="match status" value="1"/>
</dbReference>
<keyword evidence="2" id="KW-0808">Transferase</keyword>
<gene>
    <name evidence="2" type="ORF">SAMN05660299_01385</name>
</gene>
<dbReference type="RefSeq" id="WP_091649788.1">
    <property type="nucleotide sequence ID" value="NZ_FNHQ01000012.1"/>
</dbReference>
<dbReference type="InterPro" id="IPR044855">
    <property type="entry name" value="CoA-Trfase_III_dom3_sf"/>
</dbReference>
<dbReference type="InterPro" id="IPR023606">
    <property type="entry name" value="CoA-Trfase_III_dom_1_sf"/>
</dbReference>
<proteinExistence type="predicted"/>
<evidence type="ECO:0000313" key="2">
    <source>
        <dbReference type="EMBL" id="SDM70559.1"/>
    </source>
</evidence>
<name>A0A1G9VEK0_9FIRM</name>
<dbReference type="Pfam" id="PF02515">
    <property type="entry name" value="CoA_transf_3"/>
    <property type="match status" value="2"/>
</dbReference>
<dbReference type="Gene3D" id="3.40.50.10540">
    <property type="entry name" value="Crotonobetainyl-coa:carnitine coa-transferase, domain 1"/>
    <property type="match status" value="2"/>
</dbReference>
<reference evidence="2 3" key="1">
    <citation type="submission" date="2016-10" db="EMBL/GenBank/DDBJ databases">
        <authorList>
            <person name="de Groot N.N."/>
        </authorList>
    </citation>
    <scope>NUCLEOTIDE SEQUENCE [LARGE SCALE GENOMIC DNA]</scope>
    <source>
        <strain evidence="2 3">DSM 16981</strain>
    </source>
</reference>
<feature type="transmembrane region" description="Helical" evidence="1">
    <location>
        <begin position="51"/>
        <end position="70"/>
    </location>
</feature>
<dbReference type="InterPro" id="IPR003673">
    <property type="entry name" value="CoA-Trfase_fam_III"/>
</dbReference>
<dbReference type="AlphaFoldDB" id="A0A1G9VEK0"/>
<keyword evidence="1" id="KW-1133">Transmembrane helix</keyword>
<evidence type="ECO:0000313" key="3">
    <source>
        <dbReference type="Proteomes" id="UP000199309"/>
    </source>
</evidence>
<dbReference type="InterPro" id="IPR052985">
    <property type="entry name" value="CoA-trans_III_biosynth/detox"/>
</dbReference>